<dbReference type="InterPro" id="IPR029070">
    <property type="entry name" value="Chitinase_insertion_sf"/>
</dbReference>
<dbReference type="InterPro" id="IPR050314">
    <property type="entry name" value="Glycosyl_Hydrlase_18"/>
</dbReference>
<dbReference type="SUPFAM" id="SSF54556">
    <property type="entry name" value="Chitinase insertion domain"/>
    <property type="match status" value="1"/>
</dbReference>
<dbReference type="InterPro" id="IPR011583">
    <property type="entry name" value="Chitinase_II/V-like_cat"/>
</dbReference>
<dbReference type="SUPFAM" id="SSF51445">
    <property type="entry name" value="(Trans)glycosidases"/>
    <property type="match status" value="1"/>
</dbReference>
<protein>
    <submittedName>
        <fullName evidence="9">Chitinase-3-like protein 1 isoform X2</fullName>
    </submittedName>
</protein>
<keyword evidence="8" id="KW-1185">Reference proteome</keyword>
<evidence type="ECO:0000256" key="3">
    <source>
        <dbReference type="ARBA" id="ARBA00023180"/>
    </source>
</evidence>
<dbReference type="GO" id="GO:0004568">
    <property type="term" value="F:chitinase activity"/>
    <property type="evidence" value="ECO:0007669"/>
    <property type="project" value="UniProtKB-ARBA"/>
</dbReference>
<keyword evidence="3" id="KW-0325">Glycoprotein</keyword>
<evidence type="ECO:0000256" key="1">
    <source>
        <dbReference type="ARBA" id="ARBA00022729"/>
    </source>
</evidence>
<keyword evidence="4 5" id="KW-0326">Glycosidase</keyword>
<evidence type="ECO:0000256" key="5">
    <source>
        <dbReference type="RuleBase" id="RU000489"/>
    </source>
</evidence>
<dbReference type="PANTHER" id="PTHR11177:SF390">
    <property type="entry name" value="CHITINASE 11"/>
    <property type="match status" value="1"/>
</dbReference>
<dbReference type="Gene3D" id="3.10.50.10">
    <property type="match status" value="1"/>
</dbReference>
<evidence type="ECO:0000256" key="4">
    <source>
        <dbReference type="ARBA" id="ARBA00023295"/>
    </source>
</evidence>
<dbReference type="InterPro" id="IPR001579">
    <property type="entry name" value="Glyco_hydro_18_chit_AS"/>
</dbReference>
<evidence type="ECO:0000256" key="6">
    <source>
        <dbReference type="RuleBase" id="RU004453"/>
    </source>
</evidence>
<keyword evidence="2 5" id="KW-0378">Hydrolase</keyword>
<dbReference type="GO" id="GO:0005975">
    <property type="term" value="P:carbohydrate metabolic process"/>
    <property type="evidence" value="ECO:0007669"/>
    <property type="project" value="InterPro"/>
</dbReference>
<dbReference type="GO" id="GO:0008061">
    <property type="term" value="F:chitin binding"/>
    <property type="evidence" value="ECO:0007669"/>
    <property type="project" value="InterPro"/>
</dbReference>
<dbReference type="InterPro" id="IPR001223">
    <property type="entry name" value="Glyco_hydro18_cat"/>
</dbReference>
<dbReference type="GO" id="GO:0006032">
    <property type="term" value="P:chitin catabolic process"/>
    <property type="evidence" value="ECO:0007669"/>
    <property type="project" value="UniProtKB-ARBA"/>
</dbReference>
<evidence type="ECO:0000313" key="8">
    <source>
        <dbReference type="Proteomes" id="UP000079169"/>
    </source>
</evidence>
<dbReference type="GeneID" id="103510725"/>
<accession>A0A3Q0IW64</accession>
<name>A0A3Q0IW64_DIACI</name>
<dbReference type="PROSITE" id="PS51910">
    <property type="entry name" value="GH18_2"/>
    <property type="match status" value="1"/>
</dbReference>
<dbReference type="AlphaFoldDB" id="A0A3Q0IW64"/>
<dbReference type="PANTHER" id="PTHR11177">
    <property type="entry name" value="CHITINASE"/>
    <property type="match status" value="1"/>
</dbReference>
<comment type="similarity">
    <text evidence="6">Belongs to the glycosyl hydrolase 18 family.</text>
</comment>
<sequence length="424" mass="47852">MYLLSSDFDTLNPTIFFTFKVDTVPNLDTSPNRAVSYLQATYTYKNKPYHYKDLHTPSNTSVVAVDNYQLFCYYSLPQNSSGLLPHQLNPNLCTHILLAFAQVSKNNTVAHLEPDHVKYYRDVVAMKLLNPNLKVLISVTDAGTGNFAKAVSTRANRLAFSESILEFLIEHNLDGIDLDWEFPGWPGPNKSHEKRMFSKLLQQLKFTLSGRFLMTVAVAAPGPIIDRAYDVPLMGRLVDFVSIMGYDYHSYIWYLPVLGPNAPLYPAVTDQGYFKSLNANWSVNYYLYKGIPANKLLLGLPTYGHSYTLVNPDSTDYGMPAADVGRIGNQGFVDYIDTVAFLRDPDTIQIFDKNTSVPYAYRGDQWISFDNEPSLAYKTEYLMSKGLAGAMVWCLNTDDYAAKYHTSPYPLIKRIKTVLTDDGL</sequence>
<dbReference type="FunFam" id="3.10.50.10:FF:000003">
    <property type="entry name" value="Class V chitinase CHIT5b"/>
    <property type="match status" value="1"/>
</dbReference>
<keyword evidence="1" id="KW-0732">Signal</keyword>
<dbReference type="RefSeq" id="XP_026680516.1">
    <property type="nucleotide sequence ID" value="XM_026824715.1"/>
</dbReference>
<feature type="domain" description="GH18" evidence="7">
    <location>
        <begin position="68"/>
        <end position="422"/>
    </location>
</feature>
<dbReference type="Gene3D" id="3.20.20.80">
    <property type="entry name" value="Glycosidases"/>
    <property type="match status" value="1"/>
</dbReference>
<dbReference type="Proteomes" id="UP000079169">
    <property type="component" value="Unplaced"/>
</dbReference>
<reference evidence="9" key="1">
    <citation type="submission" date="2025-08" db="UniProtKB">
        <authorList>
            <consortium name="RefSeq"/>
        </authorList>
    </citation>
    <scope>IDENTIFICATION</scope>
</reference>
<evidence type="ECO:0000313" key="9">
    <source>
        <dbReference type="RefSeq" id="XP_026680516.1"/>
    </source>
</evidence>
<dbReference type="SMART" id="SM00636">
    <property type="entry name" value="Glyco_18"/>
    <property type="match status" value="1"/>
</dbReference>
<evidence type="ECO:0000259" key="7">
    <source>
        <dbReference type="PROSITE" id="PS51910"/>
    </source>
</evidence>
<dbReference type="InterPro" id="IPR017853">
    <property type="entry name" value="GH"/>
</dbReference>
<dbReference type="GO" id="GO:0005576">
    <property type="term" value="C:extracellular region"/>
    <property type="evidence" value="ECO:0007669"/>
    <property type="project" value="TreeGrafter"/>
</dbReference>
<organism evidence="8 9">
    <name type="scientific">Diaphorina citri</name>
    <name type="common">Asian citrus psyllid</name>
    <dbReference type="NCBI Taxonomy" id="121845"/>
    <lineage>
        <taxon>Eukaryota</taxon>
        <taxon>Metazoa</taxon>
        <taxon>Ecdysozoa</taxon>
        <taxon>Arthropoda</taxon>
        <taxon>Hexapoda</taxon>
        <taxon>Insecta</taxon>
        <taxon>Pterygota</taxon>
        <taxon>Neoptera</taxon>
        <taxon>Paraneoptera</taxon>
        <taxon>Hemiptera</taxon>
        <taxon>Sternorrhyncha</taxon>
        <taxon>Psylloidea</taxon>
        <taxon>Psyllidae</taxon>
        <taxon>Diaphorininae</taxon>
        <taxon>Diaphorina</taxon>
    </lineage>
</organism>
<gene>
    <name evidence="9" type="primary">LOC103510725</name>
</gene>
<evidence type="ECO:0000256" key="2">
    <source>
        <dbReference type="ARBA" id="ARBA00022801"/>
    </source>
</evidence>
<dbReference type="PROSITE" id="PS01095">
    <property type="entry name" value="GH18_1"/>
    <property type="match status" value="1"/>
</dbReference>
<proteinExistence type="inferred from homology"/>
<dbReference type="Pfam" id="PF00704">
    <property type="entry name" value="Glyco_hydro_18"/>
    <property type="match status" value="1"/>
</dbReference>